<keyword evidence="1" id="KW-0808">Transferase</keyword>
<gene>
    <name evidence="1" type="ORF">J2Z19_002112</name>
</gene>
<evidence type="ECO:0000313" key="2">
    <source>
        <dbReference type="Proteomes" id="UP000823773"/>
    </source>
</evidence>
<reference evidence="1" key="1">
    <citation type="submission" date="2021-03" db="EMBL/GenBank/DDBJ databases">
        <title>Genomic Encyclopedia of Type Strains, Phase IV (KMG-IV): sequencing the most valuable type-strain genomes for metagenomic binning, comparative biology and taxonomic classification.</title>
        <authorList>
            <person name="Goeker M."/>
        </authorList>
    </citation>
    <scope>NUCLEOTIDE SEQUENCE</scope>
    <source>
        <strain evidence="1">DSM 18131</strain>
    </source>
</reference>
<protein>
    <submittedName>
        <fullName evidence="1">GntR family transcriptional regulator/MocR family aminotransferase</fullName>
    </submittedName>
</protein>
<keyword evidence="2" id="KW-1185">Reference proteome</keyword>
<sequence length="507" mass="57117">MSSLGHTPWRRAIARTIDGSSLDGLILEADSARPLYLQLYDGLREMILSGALPGGMRIPSSRVLSESLGISRFTVVTALDQLVAEGYLNSARGSGTYVETVPRRQQGSPNTPSERDVATPDRFENLLSKRGQALTWRTSLTLNDGSQLLHMATPDHRLFPVQIWSQLTKEVYAQGDFRIVNYREILRPSLLEEQIARHIAVSRGIRCEPEEVVTTLGAHHAVTLLAELLLDPGDTVAFEEPGMAAIRSIFQSSGCKIEPMYVDASGPDPHTVASRDVKLAFVTAAKQQPMTIAMPMKRKLELLHWAADRETLIIEDDLGSEFRYRGGPIPPLKALDQAGQVIYVGAFSMTLLQSLRVGYMIMPRALAEKCRRLIQVRYRALPQFTEQIVGRLIEDGHYVRHLHRMRRIYAKRQNFLLQILRSDFADIFEPPEFASGFYNLCYFRDQSVDEDAVLIRCRHHNLGVEQLSYYYANRTSPRKALLVGFAASTEDEIEFATKLLRRCLDAT</sequence>
<keyword evidence="1" id="KW-0032">Aminotransferase</keyword>
<dbReference type="Proteomes" id="UP000823773">
    <property type="component" value="Unassembled WGS sequence"/>
</dbReference>
<dbReference type="EMBL" id="JAGGJR010000003">
    <property type="protein sequence ID" value="MBP1872400.1"/>
    <property type="molecule type" value="Genomic_DNA"/>
</dbReference>
<proteinExistence type="predicted"/>
<organism evidence="1 2">
    <name type="scientific">Ensifer adhaerens</name>
    <name type="common">Sinorhizobium morelense</name>
    <dbReference type="NCBI Taxonomy" id="106592"/>
    <lineage>
        <taxon>Bacteria</taxon>
        <taxon>Pseudomonadati</taxon>
        <taxon>Pseudomonadota</taxon>
        <taxon>Alphaproteobacteria</taxon>
        <taxon>Hyphomicrobiales</taxon>
        <taxon>Rhizobiaceae</taxon>
        <taxon>Sinorhizobium/Ensifer group</taxon>
        <taxon>Ensifer</taxon>
    </lineage>
</organism>
<evidence type="ECO:0000313" key="1">
    <source>
        <dbReference type="EMBL" id="MBP1872400.1"/>
    </source>
</evidence>
<name>A0ACC5SU93_ENSAD</name>
<comment type="caution">
    <text evidence="1">The sequence shown here is derived from an EMBL/GenBank/DDBJ whole genome shotgun (WGS) entry which is preliminary data.</text>
</comment>
<accession>A0ACC5SU93</accession>